<name>A0AAV7Y5U1_9EUKA</name>
<dbReference type="GO" id="GO:0006508">
    <property type="term" value="P:proteolysis"/>
    <property type="evidence" value="ECO:0007669"/>
    <property type="project" value="UniProtKB-KW"/>
</dbReference>
<dbReference type="PRINTS" id="PR00724">
    <property type="entry name" value="CRBOXYPTASEC"/>
</dbReference>
<proteinExistence type="inferred from homology"/>
<dbReference type="PANTHER" id="PTHR11802">
    <property type="entry name" value="SERINE PROTEASE FAMILY S10 SERINE CARBOXYPEPTIDASE"/>
    <property type="match status" value="1"/>
</dbReference>
<evidence type="ECO:0000256" key="5">
    <source>
        <dbReference type="ARBA" id="ARBA00022801"/>
    </source>
</evidence>
<keyword evidence="5 7" id="KW-0378">Hydrolase</keyword>
<dbReference type="InterPro" id="IPR029058">
    <property type="entry name" value="AB_hydrolase_fold"/>
</dbReference>
<dbReference type="Pfam" id="PF00450">
    <property type="entry name" value="Peptidase_S10"/>
    <property type="match status" value="1"/>
</dbReference>
<dbReference type="Gene3D" id="3.40.50.1820">
    <property type="entry name" value="alpha/beta hydrolase"/>
    <property type="match status" value="1"/>
</dbReference>
<reference evidence="9" key="1">
    <citation type="submission" date="2022-08" db="EMBL/GenBank/DDBJ databases">
        <title>Novel sulfate-reducing endosymbionts in the free-living metamonad Anaeramoeba.</title>
        <authorList>
            <person name="Jerlstrom-Hultqvist J."/>
            <person name="Cepicka I."/>
            <person name="Gallot-Lavallee L."/>
            <person name="Salas-Leiva D."/>
            <person name="Curtis B.A."/>
            <person name="Zahonova K."/>
            <person name="Pipaliya S."/>
            <person name="Dacks J."/>
            <person name="Roger A.J."/>
        </authorList>
    </citation>
    <scope>NUCLEOTIDE SEQUENCE</scope>
    <source>
        <strain evidence="9">Schooner1</strain>
    </source>
</reference>
<reference evidence="8" key="2">
    <citation type="submission" date="2022-08" db="EMBL/GenBank/DDBJ databases">
        <title>Novel sulphate-reducing endosymbionts in the free-living metamonad Anaeramoeba.</title>
        <authorList>
            <person name="Jerlstrom-Hultqvist J."/>
            <person name="Cepicka I."/>
            <person name="Gallot-Lavallee L."/>
            <person name="Salas-Leiva D."/>
            <person name="Curtis B.A."/>
            <person name="Zahonova K."/>
            <person name="Pipaliya S."/>
            <person name="Dacks J."/>
            <person name="Roger A.J."/>
        </authorList>
    </citation>
    <scope>NUCLEOTIDE SEQUENCE</scope>
    <source>
        <strain evidence="8">Busselton2</strain>
    </source>
</reference>
<dbReference type="PROSITE" id="PS00131">
    <property type="entry name" value="CARBOXYPEPT_SER_SER"/>
    <property type="match status" value="1"/>
</dbReference>
<dbReference type="PANTHER" id="PTHR11802:SF3">
    <property type="entry name" value="RETINOID-INDUCIBLE SERINE CARBOXYPEPTIDASE"/>
    <property type="match status" value="1"/>
</dbReference>
<evidence type="ECO:0000313" key="8">
    <source>
        <dbReference type="EMBL" id="KAJ3423911.1"/>
    </source>
</evidence>
<evidence type="ECO:0000313" key="11">
    <source>
        <dbReference type="Proteomes" id="UP001150062"/>
    </source>
</evidence>
<dbReference type="GO" id="GO:0004185">
    <property type="term" value="F:serine-type carboxypeptidase activity"/>
    <property type="evidence" value="ECO:0007669"/>
    <property type="project" value="UniProtKB-UniRule"/>
</dbReference>
<dbReference type="EMBL" id="JAOAOG010000334">
    <property type="protein sequence ID" value="KAJ6227488.1"/>
    <property type="molecule type" value="Genomic_DNA"/>
</dbReference>
<dbReference type="Proteomes" id="UP001150062">
    <property type="component" value="Unassembled WGS sequence"/>
</dbReference>
<comment type="similarity">
    <text evidence="1 7">Belongs to the peptidase S10 family.</text>
</comment>
<dbReference type="EMBL" id="JANTQA010000075">
    <property type="protein sequence ID" value="KAJ3423911.1"/>
    <property type="molecule type" value="Genomic_DNA"/>
</dbReference>
<dbReference type="SUPFAM" id="SSF53474">
    <property type="entry name" value="alpha/beta-Hydrolases"/>
    <property type="match status" value="1"/>
</dbReference>
<evidence type="ECO:0000256" key="2">
    <source>
        <dbReference type="ARBA" id="ARBA00022645"/>
    </source>
</evidence>
<comment type="caution">
    <text evidence="8">The sequence shown here is derived from an EMBL/GenBank/DDBJ whole genome shotgun (WGS) entry which is preliminary data.</text>
</comment>
<evidence type="ECO:0000313" key="9">
    <source>
        <dbReference type="EMBL" id="KAJ6227488.1"/>
    </source>
</evidence>
<dbReference type="EC" id="3.4.16.-" evidence="7"/>
<evidence type="ECO:0000256" key="4">
    <source>
        <dbReference type="ARBA" id="ARBA00022729"/>
    </source>
</evidence>
<dbReference type="AlphaFoldDB" id="A0AAV7Y5U1"/>
<keyword evidence="4" id="KW-0732">Signal</keyword>
<protein>
    <recommendedName>
        <fullName evidence="7">Carboxypeptidase</fullName>
        <ecNumber evidence="7">3.4.16.-</ecNumber>
    </recommendedName>
</protein>
<evidence type="ECO:0000256" key="6">
    <source>
        <dbReference type="ARBA" id="ARBA00023180"/>
    </source>
</evidence>
<keyword evidence="11" id="KW-1185">Reference proteome</keyword>
<dbReference type="InterPro" id="IPR018202">
    <property type="entry name" value="Ser_caboxypep_ser_AS"/>
</dbReference>
<keyword evidence="2 7" id="KW-0121">Carboxypeptidase</keyword>
<evidence type="ECO:0000256" key="1">
    <source>
        <dbReference type="ARBA" id="ARBA00009431"/>
    </source>
</evidence>
<keyword evidence="3 7" id="KW-0645">Protease</keyword>
<evidence type="ECO:0000313" key="10">
    <source>
        <dbReference type="Proteomes" id="UP001146793"/>
    </source>
</evidence>
<evidence type="ECO:0000256" key="7">
    <source>
        <dbReference type="RuleBase" id="RU361156"/>
    </source>
</evidence>
<accession>A0AAV7Y5U1</accession>
<sequence length="362" mass="41056">METKMLQLLFGYKVVLVVLVLEGMILENGPVLIKQDSTLYNNPYGWNKQMHLLYVDNPVGAGYSYVEKENGYPTDEVWMANELYTALSVFFSKYQKYSTNDFYIFGESYAGKYIPAISYKIYEEGNKINLKGFSIGDGLTDPLSQIPHFSDYAYATGLIDINQKAQIVEIENKALAAIKNKEYTKGQDLFYQAVNTIVGWAGGVNEYDIRDYQGYDFGVATEYFNSTAAKKNFGANVDWNFCSDPAQDALLADFSKTVKPLVDVLVQQGYKVLLYNGQFDLIVNLLGAEDWIKNINWAGKTNFNNADRKIWKVDDNVAGYVKNYENLTYIMLLASGHLAPMNQPKNTYDMISRFVNDKPFAN</sequence>
<dbReference type="InterPro" id="IPR001563">
    <property type="entry name" value="Peptidase_S10"/>
</dbReference>
<gene>
    <name evidence="8" type="ORF">M0812_29542</name>
    <name evidence="9" type="ORF">M0813_09727</name>
</gene>
<organism evidence="8 10">
    <name type="scientific">Anaeramoeba flamelloides</name>
    <dbReference type="NCBI Taxonomy" id="1746091"/>
    <lineage>
        <taxon>Eukaryota</taxon>
        <taxon>Metamonada</taxon>
        <taxon>Anaeramoebidae</taxon>
        <taxon>Anaeramoeba</taxon>
    </lineage>
</organism>
<evidence type="ECO:0000256" key="3">
    <source>
        <dbReference type="ARBA" id="ARBA00022670"/>
    </source>
</evidence>
<keyword evidence="6" id="KW-0325">Glycoprotein</keyword>
<dbReference type="Proteomes" id="UP001146793">
    <property type="component" value="Unassembled WGS sequence"/>
</dbReference>